<comment type="caution">
    <text evidence="5">Lacks conserved residue(s) required for the propagation of feature annotation.</text>
</comment>
<keyword evidence="7" id="KW-0812">Transmembrane</keyword>
<dbReference type="InterPro" id="IPR015500">
    <property type="entry name" value="Peptidase_S8_subtilisin-rel"/>
</dbReference>
<proteinExistence type="inferred from homology"/>
<dbReference type="SUPFAM" id="SSF52743">
    <property type="entry name" value="Subtilisin-like"/>
    <property type="match status" value="1"/>
</dbReference>
<feature type="region of interest" description="Disordered" evidence="6">
    <location>
        <begin position="395"/>
        <end position="424"/>
    </location>
</feature>
<keyword evidence="7" id="KW-0472">Membrane</keyword>
<protein>
    <submittedName>
        <fullName evidence="10">S8 family serine peptidase</fullName>
    </submittedName>
</protein>
<keyword evidence="2" id="KW-0645">Protease</keyword>
<evidence type="ECO:0000256" key="4">
    <source>
        <dbReference type="ARBA" id="ARBA00022825"/>
    </source>
</evidence>
<dbReference type="PROSITE" id="PS51892">
    <property type="entry name" value="SUBTILASE"/>
    <property type="match status" value="1"/>
</dbReference>
<keyword evidence="3" id="KW-0378">Hydrolase</keyword>
<evidence type="ECO:0000256" key="2">
    <source>
        <dbReference type="ARBA" id="ARBA00022670"/>
    </source>
</evidence>
<keyword evidence="4" id="KW-0720">Serine protease</keyword>
<evidence type="ECO:0000259" key="9">
    <source>
        <dbReference type="Pfam" id="PF00082"/>
    </source>
</evidence>
<organism evidence="10 11">
    <name type="scientific">Allokutzneria oryzae</name>
    <dbReference type="NCBI Taxonomy" id="1378989"/>
    <lineage>
        <taxon>Bacteria</taxon>
        <taxon>Bacillati</taxon>
        <taxon>Actinomycetota</taxon>
        <taxon>Actinomycetes</taxon>
        <taxon>Pseudonocardiales</taxon>
        <taxon>Pseudonocardiaceae</taxon>
        <taxon>Allokutzneria</taxon>
    </lineage>
</organism>
<gene>
    <name evidence="10" type="ORF">ACFFQA_31770</name>
</gene>
<keyword evidence="7" id="KW-1133">Transmembrane helix</keyword>
<evidence type="ECO:0000256" key="1">
    <source>
        <dbReference type="ARBA" id="ARBA00011073"/>
    </source>
</evidence>
<dbReference type="EMBL" id="JBHLZU010000027">
    <property type="protein sequence ID" value="MFB9908538.1"/>
    <property type="molecule type" value="Genomic_DNA"/>
</dbReference>
<dbReference type="PRINTS" id="PR00723">
    <property type="entry name" value="SUBTILISIN"/>
</dbReference>
<dbReference type="Gene3D" id="3.40.50.200">
    <property type="entry name" value="Peptidase S8/S53 domain"/>
    <property type="match status" value="1"/>
</dbReference>
<evidence type="ECO:0000256" key="3">
    <source>
        <dbReference type="ARBA" id="ARBA00022801"/>
    </source>
</evidence>
<dbReference type="InterPro" id="IPR000209">
    <property type="entry name" value="Peptidase_S8/S53_dom"/>
</dbReference>
<evidence type="ECO:0000256" key="8">
    <source>
        <dbReference type="SAM" id="SignalP"/>
    </source>
</evidence>
<comment type="similarity">
    <text evidence="1 5">Belongs to the peptidase S8 family.</text>
</comment>
<feature type="domain" description="Peptidase S8/S53" evidence="9">
    <location>
        <begin position="62"/>
        <end position="318"/>
    </location>
</feature>
<dbReference type="Pfam" id="PF00082">
    <property type="entry name" value="Peptidase_S8"/>
    <property type="match status" value="1"/>
</dbReference>
<evidence type="ECO:0000256" key="6">
    <source>
        <dbReference type="SAM" id="MobiDB-lite"/>
    </source>
</evidence>
<evidence type="ECO:0000313" key="10">
    <source>
        <dbReference type="EMBL" id="MFB9908538.1"/>
    </source>
</evidence>
<dbReference type="InterPro" id="IPR050131">
    <property type="entry name" value="Peptidase_S8_subtilisin-like"/>
</dbReference>
<evidence type="ECO:0000313" key="11">
    <source>
        <dbReference type="Proteomes" id="UP001589693"/>
    </source>
</evidence>
<evidence type="ECO:0000256" key="7">
    <source>
        <dbReference type="SAM" id="Phobius"/>
    </source>
</evidence>
<feature type="signal peptide" evidence="8">
    <location>
        <begin position="1"/>
        <end position="29"/>
    </location>
</feature>
<accession>A0ABV6A620</accession>
<feature type="transmembrane region" description="Helical" evidence="7">
    <location>
        <begin position="362"/>
        <end position="384"/>
    </location>
</feature>
<keyword evidence="8" id="KW-0732">Signal</keyword>
<dbReference type="RefSeq" id="WP_377860335.1">
    <property type="nucleotide sequence ID" value="NZ_JBHLZU010000027.1"/>
</dbReference>
<dbReference type="InterPro" id="IPR036852">
    <property type="entry name" value="Peptidase_S8/S53_dom_sf"/>
</dbReference>
<dbReference type="Proteomes" id="UP001589693">
    <property type="component" value="Unassembled WGS sequence"/>
</dbReference>
<name>A0ABV6A620_9PSEU</name>
<feature type="chain" id="PRO_5045926174" evidence="8">
    <location>
        <begin position="30"/>
        <end position="424"/>
    </location>
</feature>
<sequence length="424" mass="42745">MNAKRIGRMLLAAAVFSAGLVLPAPHALAQQQCVSGGSDQRSVPWPQRALDPARAWPMSTGANQRVAVVGTGIGDNPLLSGRVADSTTLAQSNGRTSSGQPDCLGIGTGVAGIIAAAATNGVGFHGVAPGATLLSAKVVADSYVSGGPPQAVEPELLAGAIDWAVGKNATVITVAEVAREDSAALRQAVQRAIAKGVVVVAAAGEPVNGNNPYAGKPTFPGGLDGVLTVGAIDPAGQVTPPATSVDIVAPGVGVMTTFPGSGLGLASGSAFAAGYVAGAAALVRSYWPNLSNTEVVKRLRATATPANEGVDSRSYGDGVVNPYQAVIDQVVAGRPAELPPFRQQEISPEEKARLAAEDNANAWAYGAAGIGVGLAALVIALAIFGPRGRRRRWRSGLAPDPVEHPEDELPQPPAELFGGRAGNS</sequence>
<evidence type="ECO:0000256" key="5">
    <source>
        <dbReference type="PROSITE-ProRule" id="PRU01240"/>
    </source>
</evidence>
<dbReference type="PANTHER" id="PTHR43806:SF11">
    <property type="entry name" value="CEREVISIN-RELATED"/>
    <property type="match status" value="1"/>
</dbReference>
<comment type="caution">
    <text evidence="10">The sequence shown here is derived from an EMBL/GenBank/DDBJ whole genome shotgun (WGS) entry which is preliminary data.</text>
</comment>
<keyword evidence="11" id="KW-1185">Reference proteome</keyword>
<reference evidence="10 11" key="1">
    <citation type="submission" date="2024-09" db="EMBL/GenBank/DDBJ databases">
        <authorList>
            <person name="Sun Q."/>
            <person name="Mori K."/>
        </authorList>
    </citation>
    <scope>NUCLEOTIDE SEQUENCE [LARGE SCALE GENOMIC DNA]</scope>
    <source>
        <strain evidence="10 11">TBRC 7907</strain>
    </source>
</reference>
<dbReference type="PANTHER" id="PTHR43806">
    <property type="entry name" value="PEPTIDASE S8"/>
    <property type="match status" value="1"/>
</dbReference>